<keyword evidence="1" id="KW-1185">Reference proteome</keyword>
<evidence type="ECO:0000313" key="2">
    <source>
        <dbReference type="RefSeq" id="XP_075084895.1"/>
    </source>
</evidence>
<reference evidence="1" key="1">
    <citation type="journal article" date="2014" name="Nat. Commun.">
        <title>The tobacco genome sequence and its comparison with those of tomato and potato.</title>
        <authorList>
            <person name="Sierro N."/>
            <person name="Battey J.N."/>
            <person name="Ouadi S."/>
            <person name="Bakaher N."/>
            <person name="Bovet L."/>
            <person name="Willig A."/>
            <person name="Goepfert S."/>
            <person name="Peitsch M.C."/>
            <person name="Ivanov N.V."/>
        </authorList>
    </citation>
    <scope>NUCLEOTIDE SEQUENCE [LARGE SCALE GENOMIC DNA]</scope>
</reference>
<dbReference type="RefSeq" id="XP_075084895.1">
    <property type="nucleotide sequence ID" value="XM_075228794.1"/>
</dbReference>
<accession>A0AC58SIU5</accession>
<evidence type="ECO:0000313" key="1">
    <source>
        <dbReference type="Proteomes" id="UP000790787"/>
    </source>
</evidence>
<protein>
    <submittedName>
        <fullName evidence="2">Anthocyanidin 3-O-glucosyltransferase 6-like</fullName>
    </submittedName>
</protein>
<sequence>MIEVATELGLPSYAFFTSSAAFLGLMFYAQMLKDDHDIDISDFKDSNTLLPVSTYLNPLPAKVLPRTMLDKDGRLHIPLSTARMIRQEKGIIVNTFLELESPPIKSLGNENGVPPLYPVGPIINLNQEL</sequence>
<gene>
    <name evidence="2" type="primary">LOC142168133</name>
</gene>
<organism evidence="1 2">
    <name type="scientific">Nicotiana tabacum</name>
    <name type="common">Common tobacco</name>
    <dbReference type="NCBI Taxonomy" id="4097"/>
    <lineage>
        <taxon>Eukaryota</taxon>
        <taxon>Viridiplantae</taxon>
        <taxon>Streptophyta</taxon>
        <taxon>Embryophyta</taxon>
        <taxon>Tracheophyta</taxon>
        <taxon>Spermatophyta</taxon>
        <taxon>Magnoliopsida</taxon>
        <taxon>eudicotyledons</taxon>
        <taxon>Gunneridae</taxon>
        <taxon>Pentapetalae</taxon>
        <taxon>asterids</taxon>
        <taxon>lamiids</taxon>
        <taxon>Solanales</taxon>
        <taxon>Solanaceae</taxon>
        <taxon>Nicotianoideae</taxon>
        <taxon>Nicotianeae</taxon>
        <taxon>Nicotiana</taxon>
    </lineage>
</organism>
<proteinExistence type="predicted"/>
<dbReference type="Proteomes" id="UP000790787">
    <property type="component" value="Chromosome 13"/>
</dbReference>
<name>A0AC58SIU5_TOBAC</name>
<reference evidence="2" key="2">
    <citation type="submission" date="2025-08" db="UniProtKB">
        <authorList>
            <consortium name="RefSeq"/>
        </authorList>
    </citation>
    <scope>IDENTIFICATION</scope>
    <source>
        <tissue evidence="2">Leaf</tissue>
    </source>
</reference>